<comment type="caution">
    <text evidence="6">The sequence shown here is derived from an EMBL/GenBank/DDBJ whole genome shotgun (WGS) entry which is preliminary data.</text>
</comment>
<dbReference type="PROSITE" id="PS00927">
    <property type="entry name" value="TREHALASE_1"/>
    <property type="match status" value="1"/>
</dbReference>
<comment type="catalytic activity">
    <reaction evidence="4">
        <text>alpha,alpha-trehalose + H2O = alpha-D-glucose + beta-D-glucose</text>
        <dbReference type="Rhea" id="RHEA:32675"/>
        <dbReference type="ChEBI" id="CHEBI:15377"/>
        <dbReference type="ChEBI" id="CHEBI:15903"/>
        <dbReference type="ChEBI" id="CHEBI:16551"/>
        <dbReference type="ChEBI" id="CHEBI:17925"/>
        <dbReference type="EC" id="3.2.1.28"/>
    </reaction>
</comment>
<keyword evidence="5" id="KW-0732">Signal</keyword>
<dbReference type="InterPro" id="IPR008928">
    <property type="entry name" value="6-hairpin_glycosidase_sf"/>
</dbReference>
<evidence type="ECO:0000256" key="4">
    <source>
        <dbReference type="RuleBase" id="RU361180"/>
    </source>
</evidence>
<dbReference type="InterPro" id="IPR001661">
    <property type="entry name" value="Glyco_hydro_37"/>
</dbReference>
<keyword evidence="3 4" id="KW-0326">Glycosidase</keyword>
<dbReference type="PANTHER" id="PTHR23403:SF1">
    <property type="entry name" value="TREHALASE"/>
    <property type="match status" value="1"/>
</dbReference>
<dbReference type="PROSITE" id="PS00928">
    <property type="entry name" value="TREHALASE_2"/>
    <property type="match status" value="1"/>
</dbReference>
<organism evidence="6 7">
    <name type="scientific">Smittium culicis</name>
    <dbReference type="NCBI Taxonomy" id="133412"/>
    <lineage>
        <taxon>Eukaryota</taxon>
        <taxon>Fungi</taxon>
        <taxon>Fungi incertae sedis</taxon>
        <taxon>Zoopagomycota</taxon>
        <taxon>Kickxellomycotina</taxon>
        <taxon>Harpellomycetes</taxon>
        <taxon>Harpellales</taxon>
        <taxon>Legeriomycetaceae</taxon>
        <taxon>Smittium</taxon>
    </lineage>
</organism>
<keyword evidence="7" id="KW-1185">Reference proteome</keyword>
<gene>
    <name evidence="6" type="ORF">AYI70_g2335</name>
</gene>
<dbReference type="Proteomes" id="UP000187283">
    <property type="component" value="Unassembled WGS sequence"/>
</dbReference>
<dbReference type="OrthoDB" id="3542292at2759"/>
<evidence type="ECO:0000256" key="1">
    <source>
        <dbReference type="ARBA" id="ARBA00005615"/>
    </source>
</evidence>
<dbReference type="AlphaFoldDB" id="A0A1R1Y8Z2"/>
<evidence type="ECO:0000256" key="5">
    <source>
        <dbReference type="SAM" id="SignalP"/>
    </source>
</evidence>
<dbReference type="Gene3D" id="1.50.10.10">
    <property type="match status" value="1"/>
</dbReference>
<dbReference type="InterPro" id="IPR012341">
    <property type="entry name" value="6hp_glycosidase-like_sf"/>
</dbReference>
<dbReference type="Pfam" id="PF01204">
    <property type="entry name" value="Trehalase"/>
    <property type="match status" value="2"/>
</dbReference>
<protein>
    <recommendedName>
        <fullName evidence="4">Trehalase</fullName>
        <ecNumber evidence="4">3.2.1.28</ecNumber>
    </recommendedName>
    <alternativeName>
        <fullName evidence="4">Alpha-trehalose glucohydrolase</fullName>
    </alternativeName>
</protein>
<accession>A0A1R1Y8Z2</accession>
<dbReference type="GO" id="GO:0004555">
    <property type="term" value="F:alpha,alpha-trehalase activity"/>
    <property type="evidence" value="ECO:0007669"/>
    <property type="project" value="UniProtKB-EC"/>
</dbReference>
<evidence type="ECO:0000256" key="2">
    <source>
        <dbReference type="ARBA" id="ARBA00022801"/>
    </source>
</evidence>
<dbReference type="PRINTS" id="PR00744">
    <property type="entry name" value="GLHYDRLASE37"/>
</dbReference>
<dbReference type="EC" id="3.2.1.28" evidence="4"/>
<keyword evidence="2 4" id="KW-0378">Hydrolase</keyword>
<sequence length="608" mass="68037">MRYNFSPTILGLCALSFSQLGFSSDPSVDIAPCGSNIYCQGDILKAVQLSGIFEDDKTFVDKPTLVPEADVIAAFAKLGKNPSKSDIKAFVTANFGDETSLLRPANLTDWVPNPKFLANINDPYLKGFASAINGIWKSLVREQDLSGLCKGCTSSFLKINGKFVVPGGRFREFYYWDTYFSMEGMLLSELYDTAKGIIEIFFDYVNQYGFIPNGARQYYLNRSQPPLLTQMVNIYYNATKDNAFLVKAIPILKKEHDYWVHNHSVNFTISEKCGNRFYTMYRYNVKNTLPRPEGYKVDYTLVNSEAIDVDTQKKMYAELSSAAESGFDFSSRWATNPNLVSPEILKTLAVTDILPSDLNAIMYQNEKLIAEFSKIASTLAKTEDQKNAFLTDNYNYEKLSRRTFRGMMKFLFDKNTGMFNDYSISNKKSTTVWSASNVWAYWYLGESIDADIANKAWDYISTVAAKNPGGLPVTNFDSGLQWDFPDAWPPLQYTTIKGLLTSASSVEKSNPERAKKYRDTALNLANSLVGSSYCGWYLTGGSIPGLLDKLPNVSDNGHLFEKLNSTNFGFPAGGGEYTVQPGFGWTNGVALWLLNMYGDKLTVPKCSS</sequence>
<evidence type="ECO:0000313" key="7">
    <source>
        <dbReference type="Proteomes" id="UP000187283"/>
    </source>
</evidence>
<feature type="signal peptide" evidence="5">
    <location>
        <begin position="1"/>
        <end position="23"/>
    </location>
</feature>
<feature type="chain" id="PRO_5013159025" description="Trehalase" evidence="5">
    <location>
        <begin position="24"/>
        <end position="608"/>
    </location>
</feature>
<dbReference type="STRING" id="133412.A0A1R1Y8Z2"/>
<evidence type="ECO:0000256" key="3">
    <source>
        <dbReference type="ARBA" id="ARBA00023295"/>
    </source>
</evidence>
<comment type="similarity">
    <text evidence="1 4">Belongs to the glycosyl hydrolase 37 family.</text>
</comment>
<dbReference type="SUPFAM" id="SSF48208">
    <property type="entry name" value="Six-hairpin glycosidases"/>
    <property type="match status" value="1"/>
</dbReference>
<evidence type="ECO:0000313" key="6">
    <source>
        <dbReference type="EMBL" id="OMJ23324.1"/>
    </source>
</evidence>
<dbReference type="EMBL" id="LSSN01000560">
    <property type="protein sequence ID" value="OMJ23324.1"/>
    <property type="molecule type" value="Genomic_DNA"/>
</dbReference>
<dbReference type="InterPro" id="IPR018232">
    <property type="entry name" value="Glyco_hydro_37_CS"/>
</dbReference>
<name>A0A1R1Y8Z2_9FUNG</name>
<proteinExistence type="inferred from homology"/>
<dbReference type="GO" id="GO:0005993">
    <property type="term" value="P:trehalose catabolic process"/>
    <property type="evidence" value="ECO:0007669"/>
    <property type="project" value="TreeGrafter"/>
</dbReference>
<reference evidence="6 7" key="1">
    <citation type="submission" date="2017-01" db="EMBL/GenBank/DDBJ databases">
        <authorList>
            <person name="Mah S.A."/>
            <person name="Swanson W.J."/>
            <person name="Moy G.W."/>
            <person name="Vacquier V.D."/>
        </authorList>
    </citation>
    <scope>NUCLEOTIDE SEQUENCE [LARGE SCALE GENOMIC DNA]</scope>
    <source>
        <strain evidence="6 7">GSMNP</strain>
    </source>
</reference>
<dbReference type="PANTHER" id="PTHR23403">
    <property type="entry name" value="TREHALASE"/>
    <property type="match status" value="1"/>
</dbReference>